<proteinExistence type="predicted"/>
<dbReference type="AlphaFoldDB" id="A0AAE9PR91"/>
<evidence type="ECO:0000313" key="1">
    <source>
        <dbReference type="EMBL" id="UZP76401.1"/>
    </source>
</evidence>
<reference evidence="1" key="1">
    <citation type="submission" date="2022-11" db="EMBL/GenBank/DDBJ databases">
        <authorList>
            <person name="Vasilchenko N.G."/>
            <person name="Prazdnova E.V."/>
            <person name="Gorovtsov A.V."/>
            <person name="Chistyakov V.A."/>
            <person name="Pak M.L."/>
        </authorList>
    </citation>
    <scope>NUCLEOTIDE SEQUENCE</scope>
    <source>
        <strain evidence="1">R 4.5</strain>
    </source>
</reference>
<gene>
    <name evidence="1" type="ORF">MF626_05160</name>
</gene>
<protein>
    <submittedName>
        <fullName evidence="1">Uncharacterized protein</fullName>
    </submittedName>
</protein>
<dbReference type="EMBL" id="CP097770">
    <property type="protein sequence ID" value="UZP76401.1"/>
    <property type="molecule type" value="Genomic_DNA"/>
</dbReference>
<accession>A0AAE9PR91</accession>
<name>A0AAE9PR91_PAEPO</name>
<organism evidence="1">
    <name type="scientific">Paenibacillus polymyxa</name>
    <name type="common">Bacillus polymyxa</name>
    <dbReference type="NCBI Taxonomy" id="1406"/>
    <lineage>
        <taxon>Bacteria</taxon>
        <taxon>Bacillati</taxon>
        <taxon>Bacillota</taxon>
        <taxon>Bacilli</taxon>
        <taxon>Bacillales</taxon>
        <taxon>Paenibacillaceae</taxon>
        <taxon>Paenibacillus</taxon>
    </lineage>
</organism>
<sequence>MTTVSIIHGKPYSRETATVFLRSTDNGCDKQRLLALNPVVSRTGIYEIRNFDEEEKSFDAGKRMFFCREDIIVRQTPTVFRLSSVQIARLDIRMNDIERSYKE</sequence>